<keyword evidence="3" id="KW-0418">Kinase</keyword>
<organism evidence="3 4">
    <name type="scientific">Streptomyces solincola</name>
    <dbReference type="NCBI Taxonomy" id="2100817"/>
    <lineage>
        <taxon>Bacteria</taxon>
        <taxon>Bacillati</taxon>
        <taxon>Actinomycetota</taxon>
        <taxon>Actinomycetes</taxon>
        <taxon>Kitasatosporales</taxon>
        <taxon>Streptomycetaceae</taxon>
        <taxon>Streptomyces</taxon>
    </lineage>
</organism>
<dbReference type="InterPro" id="IPR001932">
    <property type="entry name" value="PPM-type_phosphatase-like_dom"/>
</dbReference>
<feature type="domain" description="PPM-type phosphatase" evidence="2">
    <location>
        <begin position="1"/>
        <end position="187"/>
    </location>
</feature>
<keyword evidence="4" id="KW-1185">Reference proteome</keyword>
<dbReference type="GO" id="GO:0016791">
    <property type="term" value="F:phosphatase activity"/>
    <property type="evidence" value="ECO:0007669"/>
    <property type="project" value="TreeGrafter"/>
</dbReference>
<dbReference type="InterPro" id="IPR036890">
    <property type="entry name" value="HATPase_C_sf"/>
</dbReference>
<sequence length="330" mass="35241">VGGDVVGHGLHAAATMGRLRTAVHNFSALDLPPDELLGHLDELVSRIDQEEEGGGASAVTGATCLYAVYDPVAGRAVVASAGHFAPLVVGVDGQVHAPEVPVAPPLGLGGAPYETAELELAEGSSLVMYTGGLVEHRERDVETGLRTLRSALAGHPGRSPEETCRTVVETLVPSRRRDDIALLVARTKLVDRSRVADFDVPADPAAVADVRAACGRQLEAWGLTEIGFTTELMLSELVTNAIRYGSAPIHVRMLYERWLTCEVSDGSSTSPHLRRAAATDEGGRGLYLVAQFAERWGTRYTATGKVMWTEQSPEGGEREPVEFLVDDIAW</sequence>
<dbReference type="InterPro" id="IPR052016">
    <property type="entry name" value="Bact_Sigma-Reg"/>
</dbReference>
<dbReference type="EMBL" id="PVLV01000365">
    <property type="protein sequence ID" value="PRH77168.1"/>
    <property type="molecule type" value="Genomic_DNA"/>
</dbReference>
<comment type="caution">
    <text evidence="3">The sequence shown here is derived from an EMBL/GenBank/DDBJ whole genome shotgun (WGS) entry which is preliminary data.</text>
</comment>
<dbReference type="OrthoDB" id="118142at2"/>
<feature type="non-terminal residue" evidence="3">
    <location>
        <position position="1"/>
    </location>
</feature>
<dbReference type="SUPFAM" id="SSF81606">
    <property type="entry name" value="PP2C-like"/>
    <property type="match status" value="1"/>
</dbReference>
<evidence type="ECO:0000313" key="4">
    <source>
        <dbReference type="Proteomes" id="UP000239322"/>
    </source>
</evidence>
<dbReference type="InterPro" id="IPR003594">
    <property type="entry name" value="HATPase_dom"/>
</dbReference>
<reference evidence="3 4" key="1">
    <citation type="submission" date="2018-03" db="EMBL/GenBank/DDBJ databases">
        <title>Novel Streptomyces sp. from soil.</title>
        <authorList>
            <person name="Tan G.Y.A."/>
            <person name="Lee Z.Y."/>
        </authorList>
    </citation>
    <scope>NUCLEOTIDE SEQUENCE [LARGE SCALE GENOMIC DNA]</scope>
    <source>
        <strain evidence="3 4">ST5x</strain>
    </source>
</reference>
<dbReference type="PANTHER" id="PTHR43156:SF2">
    <property type="entry name" value="STAGE II SPORULATION PROTEIN E"/>
    <property type="match status" value="1"/>
</dbReference>
<dbReference type="SUPFAM" id="SSF55874">
    <property type="entry name" value="ATPase domain of HSP90 chaperone/DNA topoisomerase II/histidine kinase"/>
    <property type="match status" value="1"/>
</dbReference>
<keyword evidence="1" id="KW-0378">Hydrolase</keyword>
<dbReference type="InterPro" id="IPR036457">
    <property type="entry name" value="PPM-type-like_dom_sf"/>
</dbReference>
<dbReference type="RefSeq" id="WP_146132636.1">
    <property type="nucleotide sequence ID" value="NZ_PVLV01000365.1"/>
</dbReference>
<dbReference type="GO" id="GO:0016301">
    <property type="term" value="F:kinase activity"/>
    <property type="evidence" value="ECO:0007669"/>
    <property type="project" value="UniProtKB-KW"/>
</dbReference>
<evidence type="ECO:0000256" key="1">
    <source>
        <dbReference type="ARBA" id="ARBA00022801"/>
    </source>
</evidence>
<dbReference type="Gene3D" id="3.30.565.10">
    <property type="entry name" value="Histidine kinase-like ATPase, C-terminal domain"/>
    <property type="match status" value="1"/>
</dbReference>
<protein>
    <submittedName>
        <fullName evidence="3">Histidine kinase</fullName>
    </submittedName>
</protein>
<evidence type="ECO:0000313" key="3">
    <source>
        <dbReference type="EMBL" id="PRH77168.1"/>
    </source>
</evidence>
<dbReference type="Pfam" id="PF13581">
    <property type="entry name" value="HATPase_c_2"/>
    <property type="match status" value="1"/>
</dbReference>
<dbReference type="Pfam" id="PF07228">
    <property type="entry name" value="SpoIIE"/>
    <property type="match status" value="1"/>
</dbReference>
<dbReference type="CDD" id="cd16936">
    <property type="entry name" value="HATPase_RsbW-like"/>
    <property type="match status" value="1"/>
</dbReference>
<dbReference type="AlphaFoldDB" id="A0A2S9PRX0"/>
<keyword evidence="3" id="KW-0808">Transferase</keyword>
<evidence type="ECO:0000259" key="2">
    <source>
        <dbReference type="SMART" id="SM00331"/>
    </source>
</evidence>
<dbReference type="FunFam" id="3.30.565.10:FF:000028">
    <property type="entry name" value="PAS sensor protein"/>
    <property type="match status" value="1"/>
</dbReference>
<dbReference type="PANTHER" id="PTHR43156">
    <property type="entry name" value="STAGE II SPORULATION PROTEIN E-RELATED"/>
    <property type="match status" value="1"/>
</dbReference>
<gene>
    <name evidence="3" type="ORF">C6N75_21705</name>
</gene>
<proteinExistence type="predicted"/>
<dbReference type="Proteomes" id="UP000239322">
    <property type="component" value="Unassembled WGS sequence"/>
</dbReference>
<name>A0A2S9PRX0_9ACTN</name>
<dbReference type="Gene3D" id="3.60.40.10">
    <property type="entry name" value="PPM-type phosphatase domain"/>
    <property type="match status" value="1"/>
</dbReference>
<accession>A0A2S9PRX0</accession>
<dbReference type="SMART" id="SM00331">
    <property type="entry name" value="PP2C_SIG"/>
    <property type="match status" value="1"/>
</dbReference>